<gene>
    <name evidence="2" type="ORF">J5Y10_12205</name>
</gene>
<dbReference type="Gene3D" id="1.10.3680.10">
    <property type="entry name" value="TerB-like"/>
    <property type="match status" value="1"/>
</dbReference>
<dbReference type="PROSITE" id="PS50076">
    <property type="entry name" value="DNAJ_2"/>
    <property type="match status" value="1"/>
</dbReference>
<dbReference type="InterPro" id="IPR001623">
    <property type="entry name" value="DnaJ_domain"/>
</dbReference>
<dbReference type="SMART" id="SM00271">
    <property type="entry name" value="DnaJ"/>
    <property type="match status" value="1"/>
</dbReference>
<dbReference type="Gene3D" id="1.10.287.110">
    <property type="entry name" value="DnaJ domain"/>
    <property type="match status" value="1"/>
</dbReference>
<dbReference type="EMBL" id="JAGIZA010000006">
    <property type="protein sequence ID" value="MBP0493540.1"/>
    <property type="molecule type" value="Genomic_DNA"/>
</dbReference>
<dbReference type="SUPFAM" id="SSF158682">
    <property type="entry name" value="TerB-like"/>
    <property type="match status" value="1"/>
</dbReference>
<accession>A0A940S628</accession>
<dbReference type="InterPro" id="IPR036869">
    <property type="entry name" value="J_dom_sf"/>
</dbReference>
<evidence type="ECO:0000313" key="2">
    <source>
        <dbReference type="EMBL" id="MBP0493540.1"/>
    </source>
</evidence>
<reference evidence="2" key="1">
    <citation type="submission" date="2021-03" db="EMBL/GenBank/DDBJ databases">
        <authorList>
            <person name="So Y."/>
        </authorList>
    </citation>
    <scope>NUCLEOTIDE SEQUENCE</scope>
    <source>
        <strain evidence="2">SG15</strain>
    </source>
</reference>
<dbReference type="CDD" id="cd06257">
    <property type="entry name" value="DnaJ"/>
    <property type="match status" value="1"/>
</dbReference>
<dbReference type="InterPro" id="IPR029024">
    <property type="entry name" value="TerB-like"/>
</dbReference>
<organism evidence="2 3">
    <name type="scientific">Roseomonas indoligenes</name>
    <dbReference type="NCBI Taxonomy" id="2820811"/>
    <lineage>
        <taxon>Bacteria</taxon>
        <taxon>Pseudomonadati</taxon>
        <taxon>Pseudomonadota</taxon>
        <taxon>Alphaproteobacteria</taxon>
        <taxon>Acetobacterales</taxon>
        <taxon>Roseomonadaceae</taxon>
        <taxon>Roseomonas</taxon>
    </lineage>
</organism>
<comment type="caution">
    <text evidence="2">The sequence shown here is derived from an EMBL/GenBank/DDBJ whole genome shotgun (WGS) entry which is preliminary data.</text>
</comment>
<protein>
    <submittedName>
        <fullName evidence="2">TerB family tellurite resistance protein</fullName>
    </submittedName>
</protein>
<feature type="domain" description="J" evidence="1">
    <location>
        <begin position="196"/>
        <end position="260"/>
    </location>
</feature>
<dbReference type="AlphaFoldDB" id="A0A940S628"/>
<dbReference type="RefSeq" id="WP_209373904.1">
    <property type="nucleotide sequence ID" value="NZ_JAGIZA010000006.1"/>
</dbReference>
<sequence length="261" mass="27792">MGFWGKIIGGAVGFAMGGPVGAMLGSALGHAADEGTLGRGLNMGLPGLDGARIAAMLGSRESLFAVSVVVLSAKLAKADGPVKREEIDAFKRVFHVPPENMREVAQLFDRARDSAEGAEPYAERLGAAFAEERPVLEDVLGALFRIAEADGAANRTELAFLGGVHARFGLDAASWERARLGRPNPSSPALAPEGPDPYAVLGLPRGATDEQIRATWKRLMREHHPDSLAARGLPVEMARRATEKVADINAAWDRIKRERGL</sequence>
<keyword evidence="3" id="KW-1185">Reference proteome</keyword>
<dbReference type="Proteomes" id="UP000677537">
    <property type="component" value="Unassembled WGS sequence"/>
</dbReference>
<name>A0A940S628_9PROT</name>
<evidence type="ECO:0000259" key="1">
    <source>
        <dbReference type="PROSITE" id="PS50076"/>
    </source>
</evidence>
<dbReference type="SUPFAM" id="SSF46565">
    <property type="entry name" value="Chaperone J-domain"/>
    <property type="match status" value="1"/>
</dbReference>
<proteinExistence type="predicted"/>
<dbReference type="Pfam" id="PF05099">
    <property type="entry name" value="TerB"/>
    <property type="match status" value="1"/>
</dbReference>
<dbReference type="Pfam" id="PF00226">
    <property type="entry name" value="DnaJ"/>
    <property type="match status" value="1"/>
</dbReference>
<dbReference type="CDD" id="cd07316">
    <property type="entry name" value="terB_like_DjlA"/>
    <property type="match status" value="1"/>
</dbReference>
<dbReference type="InterPro" id="IPR007791">
    <property type="entry name" value="DjlA_N"/>
</dbReference>
<evidence type="ECO:0000313" key="3">
    <source>
        <dbReference type="Proteomes" id="UP000677537"/>
    </source>
</evidence>